<accession>C3X1W8</accession>
<evidence type="ECO:0000313" key="2">
    <source>
        <dbReference type="EMBL" id="EEO27204.1"/>
    </source>
</evidence>
<dbReference type="InterPro" id="IPR010982">
    <property type="entry name" value="Lambda_DNA-bd_dom_sf"/>
</dbReference>
<sequence>MSDFSVRLSSERKRLDLSQSEFGALGGVGKTAQFNYENDHRTPDTDYLMNLIKNGIDVLYLLTGIRTVSKEITPEEQALLDNYRNADDSGKRAAHRVLDALAKSSTDGKKSA</sequence>
<dbReference type="PROSITE" id="PS50943">
    <property type="entry name" value="HTH_CROC1"/>
    <property type="match status" value="1"/>
</dbReference>
<evidence type="ECO:0000313" key="3">
    <source>
        <dbReference type="Proteomes" id="UP000003973"/>
    </source>
</evidence>
<name>C3X1W8_9BURK</name>
<dbReference type="CDD" id="cd00093">
    <property type="entry name" value="HTH_XRE"/>
    <property type="match status" value="1"/>
</dbReference>
<dbReference type="Gene3D" id="1.10.260.40">
    <property type="entry name" value="lambda repressor-like DNA-binding domains"/>
    <property type="match status" value="1"/>
</dbReference>
<dbReference type="RefSeq" id="WP_005876106.1">
    <property type="nucleotide sequence ID" value="NZ_CABMNL010000001.1"/>
</dbReference>
<proteinExistence type="predicted"/>
<dbReference type="EMBL" id="ACDP02000029">
    <property type="protein sequence ID" value="EEO27204.1"/>
    <property type="molecule type" value="Genomic_DNA"/>
</dbReference>
<dbReference type="eggNOG" id="COG1396">
    <property type="taxonomic scope" value="Bacteria"/>
</dbReference>
<dbReference type="HOGENOM" id="CLU_066192_23_4_4"/>
<organism evidence="2 3">
    <name type="scientific">Oxalobacter paraformigenes</name>
    <dbReference type="NCBI Taxonomy" id="556268"/>
    <lineage>
        <taxon>Bacteria</taxon>
        <taxon>Pseudomonadati</taxon>
        <taxon>Pseudomonadota</taxon>
        <taxon>Betaproteobacteria</taxon>
        <taxon>Burkholderiales</taxon>
        <taxon>Oxalobacteraceae</taxon>
        <taxon>Oxalobacter</taxon>
    </lineage>
</organism>
<evidence type="ECO:0000259" key="1">
    <source>
        <dbReference type="PROSITE" id="PS50943"/>
    </source>
</evidence>
<gene>
    <name evidence="2" type="ORF">OFAG_00357</name>
</gene>
<dbReference type="SUPFAM" id="SSF47413">
    <property type="entry name" value="lambda repressor-like DNA-binding domains"/>
    <property type="match status" value="1"/>
</dbReference>
<keyword evidence="3" id="KW-1185">Reference proteome</keyword>
<dbReference type="InterPro" id="IPR001387">
    <property type="entry name" value="Cro/C1-type_HTH"/>
</dbReference>
<feature type="domain" description="HTH cro/C1-type" evidence="1">
    <location>
        <begin position="8"/>
        <end position="61"/>
    </location>
</feature>
<dbReference type="Proteomes" id="UP000003973">
    <property type="component" value="Unassembled WGS sequence"/>
</dbReference>
<reference evidence="2" key="1">
    <citation type="submission" date="2011-10" db="EMBL/GenBank/DDBJ databases">
        <title>The Genome Sequence of Oxalobacter formigenes HOxBLS.</title>
        <authorList>
            <consortium name="The Broad Institute Genome Sequencing Platform"/>
            <person name="Earl A."/>
            <person name="Ward D."/>
            <person name="Feldgarden M."/>
            <person name="Gevers D."/>
            <person name="Allison M.J."/>
            <person name="Humphrey S."/>
            <person name="Young S.K."/>
            <person name="Zeng Q."/>
            <person name="Gargeya S."/>
            <person name="Fitzgerald M."/>
            <person name="Haas B."/>
            <person name="Abouelleil A."/>
            <person name="Alvarado L."/>
            <person name="Arachchi H.M."/>
            <person name="Berlin A."/>
            <person name="Brown A."/>
            <person name="Chapman S.B."/>
            <person name="Chen Z."/>
            <person name="Dunbar C."/>
            <person name="Freedman E."/>
            <person name="Gearin G."/>
            <person name="Goldberg J."/>
            <person name="Griggs A."/>
            <person name="Gujja S."/>
            <person name="Heiman D."/>
            <person name="Howarth C."/>
            <person name="Larson L."/>
            <person name="Lui A."/>
            <person name="MacDonald P.J.P."/>
            <person name="Montmayeur A."/>
            <person name="Murphy C."/>
            <person name="Neiman D."/>
            <person name="Pearson M."/>
            <person name="Priest M."/>
            <person name="Roberts A."/>
            <person name="Saif S."/>
            <person name="Shea T."/>
            <person name="Shenoy N."/>
            <person name="Sisk P."/>
            <person name="Stolte C."/>
            <person name="Sykes S."/>
            <person name="Wortman J."/>
            <person name="Nusbaum C."/>
            <person name="Birren B."/>
        </authorList>
    </citation>
    <scope>NUCLEOTIDE SEQUENCE [LARGE SCALE GENOMIC DNA]</scope>
    <source>
        <strain evidence="2">HOxBLS</strain>
    </source>
</reference>
<comment type="caution">
    <text evidence="2">The sequence shown here is derived from an EMBL/GenBank/DDBJ whole genome shotgun (WGS) entry which is preliminary data.</text>
</comment>
<dbReference type="AlphaFoldDB" id="C3X1W8"/>
<dbReference type="GO" id="GO:0003677">
    <property type="term" value="F:DNA binding"/>
    <property type="evidence" value="ECO:0007669"/>
    <property type="project" value="InterPro"/>
</dbReference>
<protein>
    <recommendedName>
        <fullName evidence="1">HTH cro/C1-type domain-containing protein</fullName>
    </recommendedName>
</protein>